<dbReference type="SUPFAM" id="SSF57184">
    <property type="entry name" value="Growth factor receptor domain"/>
    <property type="match status" value="1"/>
</dbReference>
<organism evidence="3 4">
    <name type="scientific">Leptotrombidium deliense</name>
    <dbReference type="NCBI Taxonomy" id="299467"/>
    <lineage>
        <taxon>Eukaryota</taxon>
        <taxon>Metazoa</taxon>
        <taxon>Ecdysozoa</taxon>
        <taxon>Arthropoda</taxon>
        <taxon>Chelicerata</taxon>
        <taxon>Arachnida</taxon>
        <taxon>Acari</taxon>
        <taxon>Acariformes</taxon>
        <taxon>Trombidiformes</taxon>
        <taxon>Prostigmata</taxon>
        <taxon>Anystina</taxon>
        <taxon>Parasitengona</taxon>
        <taxon>Trombiculoidea</taxon>
        <taxon>Trombiculidae</taxon>
        <taxon>Leptotrombidium</taxon>
    </lineage>
</organism>
<sequence length="760" mass="84768">FQYSFTECDEFGGRWRVSVPLKPHNCTGGAPNAPIRVDACFTSCNPGSFFNRTSLICQPCEAGTYSLGGGVKYTSFNASTLNALGFRTNKESPHQTDECPEWTVKNSMITYVGNDNPTEGCVSVLTYTVKIVKKGKLKFTYQYLLPDGYSSVLFTFQYRNYEEVGSEGYNIKFPPLTREQQWRPIEITIRKTGLYVFTWKSVLMSRISNPKYSMQKFFAKREAVTNPLRTESALIRIKSIELDGVAYASECTRCEPGTYASEKEQSYCKICPKDTYSDVSGAVECKKCEPSQYSKPGSKSCSKRPFCTENDFYESYGECDEHSRKQKVYKKFIEPRVCIATDQSDKYESRSCDPEVINKQCSPGMELKNNTCSFCPENYYKNSSMENCERCIASTLPDYALILDTWLYPIAESPLIRLSSECVLENGLNTDSGCDEDTISWQTTPATKSYIRSSSLAVLNSYLLLTLAVDGFRSSEGGDVLFSFEIECMEGDSCHFIFMETIGRSYMSQMTNVIQEWTGDSGGPKMFQYKIEQNTSLTLSWVFRRTIHIQSHAKIYEIKLTNALGTGAIRCNPCPHGEESTCVPCPKGQYMGTEIKHIHTGGTHTHAKEKKCMNCPPNTIINEKTNFAVGAESCIPCGSGLKSNSNHSACYSDCHINLNGEIYDLSRIPQPLFMKGSHLFTSGGTQYFHFFNITLCGLHGSSCVTNISSPVMENVGTDTVDSMICRTTVVPDSNEVFSTQPVSLGAINFITTILGATNSV</sequence>
<comment type="caution">
    <text evidence="3">The sequence shown here is derived from an EMBL/GenBank/DDBJ whole genome shotgun (WGS) entry which is preliminary data.</text>
</comment>
<evidence type="ECO:0000259" key="2">
    <source>
        <dbReference type="Pfam" id="PF23091"/>
    </source>
</evidence>
<dbReference type="VEuPathDB" id="VectorBase:LDEU002595"/>
<protein>
    <submittedName>
        <fullName evidence="3">UPF0577 protein KIAA1324-like protein</fullName>
    </submittedName>
</protein>
<dbReference type="Proteomes" id="UP000288716">
    <property type="component" value="Unassembled WGS sequence"/>
</dbReference>
<dbReference type="Pfam" id="PF23032">
    <property type="entry name" value="GBD_ELAPOR1-like_3rd"/>
    <property type="match status" value="1"/>
</dbReference>
<dbReference type="OrthoDB" id="439917at2759"/>
<reference evidence="3 4" key="1">
    <citation type="journal article" date="2018" name="Gigascience">
        <title>Genomes of trombidid mites reveal novel predicted allergens and laterally-transferred genes associated with secondary metabolism.</title>
        <authorList>
            <person name="Dong X."/>
            <person name="Chaisiri K."/>
            <person name="Xia D."/>
            <person name="Armstrong S.D."/>
            <person name="Fang Y."/>
            <person name="Donnelly M.J."/>
            <person name="Kadowaki T."/>
            <person name="McGarry J.W."/>
            <person name="Darby A.C."/>
            <person name="Makepeace B.L."/>
        </authorList>
    </citation>
    <scope>NUCLEOTIDE SEQUENCE [LARGE SCALE GENOMIC DNA]</scope>
    <source>
        <strain evidence="3">UoL-UT</strain>
    </source>
</reference>
<accession>A0A443SPJ2</accession>
<dbReference type="InterPro" id="IPR056610">
    <property type="entry name" value="Elapor1/2_TNFR-like"/>
</dbReference>
<evidence type="ECO:0000259" key="1">
    <source>
        <dbReference type="Pfam" id="PF23032"/>
    </source>
</evidence>
<feature type="domain" description="Elapor1/2 TNF receptor-like" evidence="2">
    <location>
        <begin position="360"/>
        <end position="399"/>
    </location>
</feature>
<dbReference type="SMART" id="SM01411">
    <property type="entry name" value="Ephrin_rec_like"/>
    <property type="match status" value="4"/>
</dbReference>
<dbReference type="InterPro" id="IPR039181">
    <property type="entry name" value="Elapor1/2"/>
</dbReference>
<name>A0A443SPJ2_9ACAR</name>
<dbReference type="EMBL" id="NCKV01000915">
    <property type="protein sequence ID" value="RWS29448.1"/>
    <property type="molecule type" value="Genomic_DNA"/>
</dbReference>
<dbReference type="Pfam" id="PF23091">
    <property type="entry name" value="TNFR_ELAPOR1_6th"/>
    <property type="match status" value="1"/>
</dbReference>
<dbReference type="Gene3D" id="2.10.50.10">
    <property type="entry name" value="Tumor Necrosis Factor Receptor, subunit A, domain 2"/>
    <property type="match status" value="1"/>
</dbReference>
<feature type="domain" description="Elapor1-like galactose binding" evidence="1">
    <location>
        <begin position="91"/>
        <end position="205"/>
    </location>
</feature>
<evidence type="ECO:0000313" key="4">
    <source>
        <dbReference type="Proteomes" id="UP000288716"/>
    </source>
</evidence>
<proteinExistence type="predicted"/>
<dbReference type="GO" id="GO:0016020">
    <property type="term" value="C:membrane"/>
    <property type="evidence" value="ECO:0007669"/>
    <property type="project" value="TreeGrafter"/>
</dbReference>
<keyword evidence="4" id="KW-1185">Reference proteome</keyword>
<dbReference type="PANTHER" id="PTHR22727">
    <property type="entry name" value="PROTEIN CBG13728"/>
    <property type="match status" value="1"/>
</dbReference>
<feature type="non-terminal residue" evidence="3">
    <location>
        <position position="1"/>
    </location>
</feature>
<dbReference type="STRING" id="299467.A0A443SPJ2"/>
<dbReference type="PANTHER" id="PTHR22727:SF15">
    <property type="entry name" value="MRH DOMAIN-CONTAINING PROTEIN"/>
    <property type="match status" value="1"/>
</dbReference>
<dbReference type="InterPro" id="IPR056609">
    <property type="entry name" value="Elapor1-like_3rd"/>
</dbReference>
<evidence type="ECO:0000313" key="3">
    <source>
        <dbReference type="EMBL" id="RWS29448.1"/>
    </source>
</evidence>
<dbReference type="InterPro" id="IPR009030">
    <property type="entry name" value="Growth_fac_rcpt_cys_sf"/>
</dbReference>
<gene>
    <name evidence="3" type="ORF">B4U80_04752</name>
</gene>
<dbReference type="AlphaFoldDB" id="A0A443SPJ2"/>